<dbReference type="InterPro" id="IPR054463">
    <property type="entry name" value="PexRD54_WY"/>
</dbReference>
<evidence type="ECO:0000313" key="10">
    <source>
        <dbReference type="EMBL" id="KAF4040451.1"/>
    </source>
</evidence>
<name>A0A833TGF0_PHYIN</name>
<feature type="domain" description="RXLR phytopathogen effector protein WY-domain" evidence="8">
    <location>
        <begin position="128"/>
        <end position="177"/>
    </location>
</feature>
<feature type="signal peptide" evidence="7">
    <location>
        <begin position="1"/>
        <end position="23"/>
    </location>
</feature>
<keyword evidence="12" id="KW-1185">Reference proteome</keyword>
<dbReference type="Pfam" id="PF18634">
    <property type="entry name" value="RXLR_WY"/>
    <property type="match status" value="1"/>
</dbReference>
<keyword evidence="6" id="KW-0843">Virulence</keyword>
<dbReference type="GO" id="GO:0043657">
    <property type="term" value="C:host cell"/>
    <property type="evidence" value="ECO:0007669"/>
    <property type="project" value="UniProtKB-SubCell"/>
</dbReference>
<evidence type="ECO:0000313" key="12">
    <source>
        <dbReference type="Proteomes" id="UP000602510"/>
    </source>
</evidence>
<comment type="subcellular location">
    <subcellularLocation>
        <location evidence="1">Host cell</location>
    </subcellularLocation>
    <subcellularLocation>
        <location evidence="2">Secreted</location>
    </subcellularLocation>
</comment>
<evidence type="ECO:0000256" key="4">
    <source>
        <dbReference type="ARBA" id="ARBA00022525"/>
    </source>
</evidence>
<dbReference type="EMBL" id="WSZM01000140">
    <property type="protein sequence ID" value="KAF4040451.1"/>
    <property type="molecule type" value="Genomic_DNA"/>
</dbReference>
<dbReference type="Proteomes" id="UP000602510">
    <property type="component" value="Unassembled WGS sequence"/>
</dbReference>
<evidence type="ECO:0000313" key="11">
    <source>
        <dbReference type="EMBL" id="KAF4149243.1"/>
    </source>
</evidence>
<sequence>MMRLLGIFFSVVCLVAELASISAHVYSDKAEIAIFSQHEPVALKKTSTSPRLLRSTTNEVKQNIVSGEERATTSSISRFGDEVLIKLMKKVSMNPTSVFNRLHFGEATTKFTSSSKAFIDWLQYANKFMATKGTEQFSTHHLFNLLWHSRQSNEDLINLFQTLSRVEGMKNLANTLQLYMFRAAKSSHKMMNTVWLQALETPSEVFTTLHLADNVSDDLYRPELIAWLRYSCDYSNDVKKTLSAKETLNLLMKEPHHKETDFGVLFQSLAMDKAVRTDTGVAQLLEKLQSRLFKNWINAKITPDKPGVMIASPVTENWRPVLTLLVTEPRYILLEA</sequence>
<evidence type="ECO:0000256" key="1">
    <source>
        <dbReference type="ARBA" id="ARBA00004340"/>
    </source>
</evidence>
<evidence type="ECO:0000256" key="6">
    <source>
        <dbReference type="ARBA" id="ARBA00023026"/>
    </source>
</evidence>
<comment type="caution">
    <text evidence="10">The sequence shown here is derived from an EMBL/GenBank/DDBJ whole genome shotgun (WGS) entry which is preliminary data.</text>
</comment>
<evidence type="ECO:0000256" key="7">
    <source>
        <dbReference type="SAM" id="SignalP"/>
    </source>
</evidence>
<evidence type="ECO:0000256" key="2">
    <source>
        <dbReference type="ARBA" id="ARBA00004613"/>
    </source>
</evidence>
<feature type="chain" id="PRO_5032382737" description="Secreted RxLR effector peptide protein" evidence="7">
    <location>
        <begin position="24"/>
        <end position="336"/>
    </location>
</feature>
<evidence type="ECO:0000256" key="5">
    <source>
        <dbReference type="ARBA" id="ARBA00022729"/>
    </source>
</evidence>
<evidence type="ECO:0008006" key="13">
    <source>
        <dbReference type="Google" id="ProtNLM"/>
    </source>
</evidence>
<dbReference type="Proteomes" id="UP000704712">
    <property type="component" value="Unassembled WGS sequence"/>
</dbReference>
<dbReference type="InterPro" id="IPR040786">
    <property type="entry name" value="RXLR_WY"/>
</dbReference>
<dbReference type="GO" id="GO:0005576">
    <property type="term" value="C:extracellular region"/>
    <property type="evidence" value="ECO:0007669"/>
    <property type="project" value="UniProtKB-SubCell"/>
</dbReference>
<dbReference type="Pfam" id="PF22748">
    <property type="entry name" value="PexRD54_WY"/>
    <property type="match status" value="1"/>
</dbReference>
<comment type="similarity">
    <text evidence="3">Belongs to the RxLR effector family.</text>
</comment>
<accession>A0A833TGF0</accession>
<feature type="domain" description="RxLR effector PexRD54 WY" evidence="9">
    <location>
        <begin position="191"/>
        <end position="230"/>
    </location>
</feature>
<dbReference type="AlphaFoldDB" id="A0A833TGF0"/>
<keyword evidence="4" id="KW-0964">Secreted</keyword>
<evidence type="ECO:0000259" key="9">
    <source>
        <dbReference type="Pfam" id="PF22748"/>
    </source>
</evidence>
<dbReference type="EMBL" id="JAACNO010000183">
    <property type="protein sequence ID" value="KAF4149243.1"/>
    <property type="molecule type" value="Genomic_DNA"/>
</dbReference>
<gene>
    <name evidence="10" type="ORF">GN244_ATG07312</name>
    <name evidence="11" type="ORF">GN958_ATG01554</name>
</gene>
<reference evidence="10" key="1">
    <citation type="submission" date="2020-04" db="EMBL/GenBank/DDBJ databases">
        <title>Hybrid Assembly of Korean Phytophthora infestans isolates.</title>
        <authorList>
            <person name="Prokchorchik M."/>
            <person name="Lee Y."/>
            <person name="Seo J."/>
            <person name="Cho J.-H."/>
            <person name="Park Y.-E."/>
            <person name="Jang D.-C."/>
            <person name="Im J.-S."/>
            <person name="Choi J.-G."/>
            <person name="Park H.-J."/>
            <person name="Lee G.-B."/>
            <person name="Lee Y.-G."/>
            <person name="Hong S.-Y."/>
            <person name="Cho K."/>
            <person name="Sohn K.H."/>
        </authorList>
    </citation>
    <scope>NUCLEOTIDE SEQUENCE</scope>
    <source>
        <strain evidence="10">KR_1_A1</strain>
        <strain evidence="11">KR_2_A2</strain>
    </source>
</reference>
<keyword evidence="5 7" id="KW-0732">Signal</keyword>
<proteinExistence type="inferred from homology"/>
<protein>
    <recommendedName>
        <fullName evidence="13">Secreted RxLR effector peptide protein</fullName>
    </recommendedName>
</protein>
<dbReference type="OMA" id="GIVAKMM"/>
<organism evidence="10 12">
    <name type="scientific">Phytophthora infestans</name>
    <name type="common">Potato late blight agent</name>
    <name type="synonym">Botrytis infestans</name>
    <dbReference type="NCBI Taxonomy" id="4787"/>
    <lineage>
        <taxon>Eukaryota</taxon>
        <taxon>Sar</taxon>
        <taxon>Stramenopiles</taxon>
        <taxon>Oomycota</taxon>
        <taxon>Peronosporomycetes</taxon>
        <taxon>Peronosporales</taxon>
        <taxon>Peronosporaceae</taxon>
        <taxon>Phytophthora</taxon>
    </lineage>
</organism>
<evidence type="ECO:0000256" key="3">
    <source>
        <dbReference type="ARBA" id="ARBA00010400"/>
    </source>
</evidence>
<evidence type="ECO:0000259" key="8">
    <source>
        <dbReference type="Pfam" id="PF18634"/>
    </source>
</evidence>